<reference evidence="1 2" key="1">
    <citation type="submission" date="2015-10" db="EMBL/GenBank/DDBJ databases">
        <title>Draft genome of Bosea thiooxidans.</title>
        <authorList>
            <person name="Wang X."/>
        </authorList>
    </citation>
    <scope>NUCLEOTIDE SEQUENCE [LARGE SCALE GENOMIC DNA]</scope>
    <source>
        <strain evidence="1 2">CGMCC 9174</strain>
    </source>
</reference>
<organism evidence="1 2">
    <name type="scientific">Bosea thiooxidans</name>
    <dbReference type="NCBI Taxonomy" id="53254"/>
    <lineage>
        <taxon>Bacteria</taxon>
        <taxon>Pseudomonadati</taxon>
        <taxon>Pseudomonadota</taxon>
        <taxon>Alphaproteobacteria</taxon>
        <taxon>Hyphomicrobiales</taxon>
        <taxon>Boseaceae</taxon>
        <taxon>Bosea</taxon>
    </lineage>
</organism>
<evidence type="ECO:0000313" key="2">
    <source>
        <dbReference type="Proteomes" id="UP000051562"/>
    </source>
</evidence>
<proteinExistence type="predicted"/>
<gene>
    <name evidence="1" type="ORF">ARD30_01295</name>
</gene>
<dbReference type="EMBL" id="LMAR01000001">
    <property type="protein sequence ID" value="KQK32443.1"/>
    <property type="molecule type" value="Genomic_DNA"/>
</dbReference>
<keyword evidence="2" id="KW-1185">Reference proteome</keyword>
<evidence type="ECO:0000313" key="1">
    <source>
        <dbReference type="EMBL" id="KQK32443.1"/>
    </source>
</evidence>
<protein>
    <submittedName>
        <fullName evidence="1">Uncharacterized protein</fullName>
    </submittedName>
</protein>
<name>A0A0Q3KRK5_9HYPH</name>
<dbReference type="AlphaFoldDB" id="A0A0Q3KRK5"/>
<comment type="caution">
    <text evidence="1">The sequence shown here is derived from an EMBL/GenBank/DDBJ whole genome shotgun (WGS) entry which is preliminary data.</text>
</comment>
<sequence length="81" mass="8743">MAQFSVFMPVNLTCLARARNRARHSGAAAGPIPDPMNGTFAVMVGLVPTIHVFARRSPAVFKMWMLATRASMTKGGDDHSL</sequence>
<accession>A0A0Q3KRK5</accession>
<dbReference type="Proteomes" id="UP000051562">
    <property type="component" value="Unassembled WGS sequence"/>
</dbReference>